<keyword evidence="2" id="KW-1185">Reference proteome</keyword>
<gene>
    <name evidence="1" type="ORF">GCM10011610_71220</name>
</gene>
<evidence type="ECO:0000313" key="2">
    <source>
        <dbReference type="Proteomes" id="UP000658127"/>
    </source>
</evidence>
<dbReference type="EMBL" id="BMNE01000021">
    <property type="protein sequence ID" value="GGO01438.1"/>
    <property type="molecule type" value="Genomic_DNA"/>
</dbReference>
<organism evidence="1 2">
    <name type="scientific">Nocardia rhizosphaerihabitans</name>
    <dbReference type="NCBI Taxonomy" id="1691570"/>
    <lineage>
        <taxon>Bacteria</taxon>
        <taxon>Bacillati</taxon>
        <taxon>Actinomycetota</taxon>
        <taxon>Actinomycetes</taxon>
        <taxon>Mycobacteriales</taxon>
        <taxon>Nocardiaceae</taxon>
        <taxon>Nocardia</taxon>
    </lineage>
</organism>
<dbReference type="InterPro" id="IPR027417">
    <property type="entry name" value="P-loop_NTPase"/>
</dbReference>
<name>A0ABQ2L3Q9_9NOCA</name>
<sequence length="104" mass="11564">MAVDTANRLQGREFEIVIVIHPLSGRRDATAFHLEAGRLCVLASRHRQACIFVARKGITDLLDSHPSTDPVHLSVEAKFPDGWEANQVIMTKLAGLQRLQHSAR</sequence>
<evidence type="ECO:0000313" key="1">
    <source>
        <dbReference type="EMBL" id="GGO01438.1"/>
    </source>
</evidence>
<evidence type="ECO:0008006" key="3">
    <source>
        <dbReference type="Google" id="ProtNLM"/>
    </source>
</evidence>
<comment type="caution">
    <text evidence="1">The sequence shown here is derived from an EMBL/GenBank/DDBJ whole genome shotgun (WGS) entry which is preliminary data.</text>
</comment>
<reference evidence="2" key="1">
    <citation type="journal article" date="2019" name="Int. J. Syst. Evol. Microbiol.">
        <title>The Global Catalogue of Microorganisms (GCM) 10K type strain sequencing project: providing services to taxonomists for standard genome sequencing and annotation.</title>
        <authorList>
            <consortium name="The Broad Institute Genomics Platform"/>
            <consortium name="The Broad Institute Genome Sequencing Center for Infectious Disease"/>
            <person name="Wu L."/>
            <person name="Ma J."/>
        </authorList>
    </citation>
    <scope>NUCLEOTIDE SEQUENCE [LARGE SCALE GENOMIC DNA]</scope>
    <source>
        <strain evidence="2">CGMCC 4.7329</strain>
    </source>
</reference>
<accession>A0ABQ2L3Q9</accession>
<dbReference type="Proteomes" id="UP000658127">
    <property type="component" value="Unassembled WGS sequence"/>
</dbReference>
<dbReference type="RefSeq" id="WP_229740412.1">
    <property type="nucleotide sequence ID" value="NZ_BMNE01000021.1"/>
</dbReference>
<proteinExistence type="predicted"/>
<dbReference type="Gene3D" id="3.40.50.300">
    <property type="entry name" value="P-loop containing nucleotide triphosphate hydrolases"/>
    <property type="match status" value="1"/>
</dbReference>
<protein>
    <recommendedName>
        <fullName evidence="3">DNA2/NAM7 helicase-like C-terminal domain-containing protein</fullName>
    </recommendedName>
</protein>